<evidence type="ECO:0000313" key="2">
    <source>
        <dbReference type="Proteomes" id="UP000256345"/>
    </source>
</evidence>
<proteinExistence type="predicted"/>
<evidence type="ECO:0000313" key="1">
    <source>
        <dbReference type="EMBL" id="REG28598.1"/>
    </source>
</evidence>
<reference evidence="1 2" key="1">
    <citation type="submission" date="2018-08" db="EMBL/GenBank/DDBJ databases">
        <title>Genomic Encyclopedia of Archaeal and Bacterial Type Strains, Phase II (KMG-II): from individual species to whole genera.</title>
        <authorList>
            <person name="Goeker M."/>
        </authorList>
    </citation>
    <scope>NUCLEOTIDE SEQUENCE [LARGE SCALE GENOMIC DNA]</scope>
    <source>
        <strain evidence="1 2">DSM 2261</strain>
    </source>
</reference>
<sequence>MRWTASLVIVCLGVPALAYNSEEHKLIGDKGAAVAATCESLQRAGAPVQNGRWGCGVFGNLNRTRSQVPLLKSYDATVGPPSNCESEGSGFIPGQQPELVTYEWQRCYKSWGLEENRKYKTQAQGLHSVTTPLGQDKDQDFNKTLYIPRQDDTTLKSLEPLVVWVGTADGKKGTYFTFGDLVALYGDYRKAVTCDEKRHDCLLTDNVLPDDTAKTVHGYLRSFAHGVTPPIDLLGNSATGWEPYEKDSQPQSDKFGWWGDEMMRLAGVNDWHFSDVAVSWYVAMHRLALRHAMLAVKNNDPTSLWKAIHYEANGLHSITDLFSPGHMVVNRKASTQEIWSGVPGYEQNPLRVWGTRVAELGVLGDIASGKEELDAPSSSWAPTSVKLTSMKLKKPYALWAKWEESGHSSFNKNGAQGRTLAGTEFYIYGDSRLFGRRNPEQPDVDPGPPYSAELFKNSSEAVQVGLRSLLDAYSVMKAGGVTRLDATYRGLENNRARYFAALQYIPTELRRACYGNSEFCYGPGENGGGRWRLTTYRNPIAAFLGMPLAPTDSQLPSIDGKRRVIDPIYLAAYSGSSTLNSVLGWFGGKSTTLRYALQKGEKGYQFDEGKGRLVCEEHGLPAYEFSVLPWK</sequence>
<dbReference type="Proteomes" id="UP000256345">
    <property type="component" value="Unassembled WGS sequence"/>
</dbReference>
<gene>
    <name evidence="1" type="ORF">ATI61_108131</name>
</gene>
<protein>
    <submittedName>
        <fullName evidence="1">Uncharacterized protein</fullName>
    </submittedName>
</protein>
<comment type="caution">
    <text evidence="1">The sequence shown here is derived from an EMBL/GenBank/DDBJ whole genome shotgun (WGS) entry which is preliminary data.</text>
</comment>
<dbReference type="RefSeq" id="WP_047856786.1">
    <property type="nucleotide sequence ID" value="NZ_CP011509.1"/>
</dbReference>
<name>A0ABX9JWW9_9BACT</name>
<organism evidence="1 2">
    <name type="scientific">Archangium gephyra</name>
    <dbReference type="NCBI Taxonomy" id="48"/>
    <lineage>
        <taxon>Bacteria</taxon>
        <taxon>Pseudomonadati</taxon>
        <taxon>Myxococcota</taxon>
        <taxon>Myxococcia</taxon>
        <taxon>Myxococcales</taxon>
        <taxon>Cystobacterineae</taxon>
        <taxon>Archangiaceae</taxon>
        <taxon>Archangium</taxon>
    </lineage>
</organism>
<keyword evidence="2" id="KW-1185">Reference proteome</keyword>
<dbReference type="EMBL" id="QUMU01000008">
    <property type="protein sequence ID" value="REG28598.1"/>
    <property type="molecule type" value="Genomic_DNA"/>
</dbReference>
<accession>A0ABX9JWW9</accession>